<accession>A0A0F9CG41</accession>
<evidence type="ECO:0000313" key="1">
    <source>
        <dbReference type="EMBL" id="KKL48283.1"/>
    </source>
</evidence>
<protein>
    <submittedName>
        <fullName evidence="1">Uncharacterized protein</fullName>
    </submittedName>
</protein>
<proteinExistence type="predicted"/>
<sequence>MNNVILSEQRATKSQTKYRLEKDGAGLIFAMVEQSTEIVNGIDLSVPALPAPPRVTLGKPPAHLTVACVW</sequence>
<comment type="caution">
    <text evidence="1">The sequence shown here is derived from an EMBL/GenBank/DDBJ whole genome shotgun (WGS) entry which is preliminary data.</text>
</comment>
<reference evidence="1" key="1">
    <citation type="journal article" date="2015" name="Nature">
        <title>Complex archaea that bridge the gap between prokaryotes and eukaryotes.</title>
        <authorList>
            <person name="Spang A."/>
            <person name="Saw J.H."/>
            <person name="Jorgensen S.L."/>
            <person name="Zaremba-Niedzwiedzka K."/>
            <person name="Martijn J."/>
            <person name="Lind A.E."/>
            <person name="van Eijk R."/>
            <person name="Schleper C."/>
            <person name="Guy L."/>
            <person name="Ettema T.J."/>
        </authorList>
    </citation>
    <scope>NUCLEOTIDE SEQUENCE</scope>
</reference>
<organism evidence="1">
    <name type="scientific">marine sediment metagenome</name>
    <dbReference type="NCBI Taxonomy" id="412755"/>
    <lineage>
        <taxon>unclassified sequences</taxon>
        <taxon>metagenomes</taxon>
        <taxon>ecological metagenomes</taxon>
    </lineage>
</organism>
<dbReference type="AlphaFoldDB" id="A0A0F9CG41"/>
<gene>
    <name evidence="1" type="ORF">LCGC14_2327080</name>
</gene>
<name>A0A0F9CG41_9ZZZZ</name>
<dbReference type="EMBL" id="LAZR01033370">
    <property type="protein sequence ID" value="KKL48283.1"/>
    <property type="molecule type" value="Genomic_DNA"/>
</dbReference>
<feature type="non-terminal residue" evidence="1">
    <location>
        <position position="70"/>
    </location>
</feature>